<organism evidence="1 2">
    <name type="scientific">Eumeta variegata</name>
    <name type="common">Bagworm moth</name>
    <name type="synonym">Eumeta japonica</name>
    <dbReference type="NCBI Taxonomy" id="151549"/>
    <lineage>
        <taxon>Eukaryota</taxon>
        <taxon>Metazoa</taxon>
        <taxon>Ecdysozoa</taxon>
        <taxon>Arthropoda</taxon>
        <taxon>Hexapoda</taxon>
        <taxon>Insecta</taxon>
        <taxon>Pterygota</taxon>
        <taxon>Neoptera</taxon>
        <taxon>Endopterygota</taxon>
        <taxon>Lepidoptera</taxon>
        <taxon>Glossata</taxon>
        <taxon>Ditrysia</taxon>
        <taxon>Tineoidea</taxon>
        <taxon>Psychidae</taxon>
        <taxon>Oiketicinae</taxon>
        <taxon>Eumeta</taxon>
    </lineage>
</organism>
<proteinExistence type="predicted"/>
<evidence type="ECO:0000313" key="1">
    <source>
        <dbReference type="EMBL" id="GBP49923.1"/>
    </source>
</evidence>
<dbReference type="Proteomes" id="UP000299102">
    <property type="component" value="Unassembled WGS sequence"/>
</dbReference>
<reference evidence="1 2" key="1">
    <citation type="journal article" date="2019" name="Commun. Biol.">
        <title>The bagworm genome reveals a unique fibroin gene that provides high tensile strength.</title>
        <authorList>
            <person name="Kono N."/>
            <person name="Nakamura H."/>
            <person name="Ohtoshi R."/>
            <person name="Tomita M."/>
            <person name="Numata K."/>
            <person name="Arakawa K."/>
        </authorList>
    </citation>
    <scope>NUCLEOTIDE SEQUENCE [LARGE SCALE GENOMIC DNA]</scope>
</reference>
<keyword evidence="2" id="KW-1185">Reference proteome</keyword>
<evidence type="ECO:0000313" key="2">
    <source>
        <dbReference type="Proteomes" id="UP000299102"/>
    </source>
</evidence>
<protein>
    <submittedName>
        <fullName evidence="1">Uncharacterized protein</fullName>
    </submittedName>
</protein>
<comment type="caution">
    <text evidence="1">The sequence shown here is derived from an EMBL/GenBank/DDBJ whole genome shotgun (WGS) entry which is preliminary data.</text>
</comment>
<dbReference type="AlphaFoldDB" id="A0A4C1WFQ8"/>
<name>A0A4C1WFQ8_EUMVA</name>
<accession>A0A4C1WFQ8</accession>
<sequence length="102" mass="11214">MRPAVRVNGRRAPNERFTSVRGIAMRVRPPARLGTRCRRAIAHATRFPSRVLGDEPLIEIPTNILYETKLTSGMKAAAEAVTSGPRARSVAHASSRNLNIKL</sequence>
<gene>
    <name evidence="1" type="ORF">EVAR_29536_1</name>
</gene>
<dbReference type="EMBL" id="BGZK01000554">
    <property type="protein sequence ID" value="GBP49923.1"/>
    <property type="molecule type" value="Genomic_DNA"/>
</dbReference>